<dbReference type="EMBL" id="PP986816">
    <property type="protein sequence ID" value="XDI97862.1"/>
    <property type="molecule type" value="Genomic_DNA"/>
</dbReference>
<sequence>MSFSDDVRRFTEKTITAGDKITRTATLDLFRGVILATPVGNPDLWKNPDMAPPGYVGGRARGSWQCTVGSPAGSDIDRIDESGDATVADAESKTPQGAGQVTFLTSNLSYIERLEMGWSTQAPPGAMVRKNMDRAQRMVDAAIRKNRV</sequence>
<proteinExistence type="predicted"/>
<protein>
    <submittedName>
        <fullName evidence="2">Tail completion or Neck1 protein</fullName>
    </submittedName>
</protein>
<organism evidence="2">
    <name type="scientific">Pakpunavirus sp</name>
    <dbReference type="NCBI Taxonomy" id="2833053"/>
    <lineage>
        <taxon>Viruses</taxon>
        <taxon>Duplodnaviria</taxon>
        <taxon>Heunggongvirae</taxon>
        <taxon>Uroviricota</taxon>
        <taxon>Caudoviricetes</taxon>
        <taxon>Vandenendeviridae</taxon>
        <taxon>Skurskavirinae</taxon>
        <taxon>Pakpunavirus</taxon>
    </lineage>
</organism>
<name>A0AB39BZK8_9CAUD</name>
<evidence type="ECO:0000256" key="1">
    <source>
        <dbReference type="SAM" id="MobiDB-lite"/>
    </source>
</evidence>
<feature type="region of interest" description="Disordered" evidence="1">
    <location>
        <begin position="71"/>
        <end position="98"/>
    </location>
</feature>
<evidence type="ECO:0000313" key="2">
    <source>
        <dbReference type="EMBL" id="XDI97862.1"/>
    </source>
</evidence>
<accession>A0AB39BZK8</accession>
<reference evidence="2" key="1">
    <citation type="submission" date="2024-06" db="EMBL/GenBank/DDBJ databases">
        <authorList>
            <person name="Agudelo-Romero P."/>
            <person name="Caparros-Martin J.A."/>
            <person name="Sharma A."/>
            <person name="Saladie M."/>
            <person name="Stick S.M."/>
            <person name="O'Gara F."/>
        </authorList>
    </citation>
    <scope>NUCLEOTIDE SEQUENCE</scope>
    <source>
        <strain evidence="2">VContig2</strain>
    </source>
</reference>